<protein>
    <recommendedName>
        <fullName evidence="2">RNA polymerase II holoenzyme cyclin-like subunit</fullName>
    </recommendedName>
</protein>
<dbReference type="PIRSF" id="PIRSF028758">
    <property type="entry name" value="Cyclin, C/H/G types"/>
    <property type="match status" value="1"/>
</dbReference>
<dbReference type="Gene3D" id="1.10.472.10">
    <property type="entry name" value="Cyclin-like"/>
    <property type="match status" value="2"/>
</dbReference>
<sequence length="299" mass="34184">MSASYWSSTQRRYWTFTKPELAELRRKLDEQERGLITQYPLPERRLLNIYFNLQIAKLGRRLQSPAVRQQCLATAQVYVRRFYTKVEIRRTNPYLVLATALYLACKVEEQPQHIRHVLGEACHVWPDFNLSDISKIGECEFTLISEMNSQLIIHHPYRSLADLQNSFPLVQDESALAWSVINDSFLTDLPLLHPPHIIAITAMFLAVVLKPSQSTLQVNAAGVSGALQALNNPQAAATPAASSRMRKFVDWLADSSVDMEAVVDCTQELISLYELWETYNEKVCKEQIARFMKARGLDK</sequence>
<gene>
    <name evidence="5" type="primary">SSN8</name>
    <name evidence="5" type="ORF">H2201_002328</name>
</gene>
<dbReference type="SUPFAM" id="SSF47954">
    <property type="entry name" value="Cyclin-like"/>
    <property type="match status" value="2"/>
</dbReference>
<dbReference type="Proteomes" id="UP001172684">
    <property type="component" value="Unassembled WGS sequence"/>
</dbReference>
<accession>A0ABQ9NYL8</accession>
<dbReference type="InterPro" id="IPR013763">
    <property type="entry name" value="Cyclin-like_dom"/>
</dbReference>
<evidence type="ECO:0000313" key="5">
    <source>
        <dbReference type="EMBL" id="KAJ9667460.1"/>
    </source>
</evidence>
<keyword evidence="6" id="KW-1185">Reference proteome</keyword>
<name>A0ABQ9NYL8_9PEZI</name>
<feature type="domain" description="Cyclin-like" evidence="4">
    <location>
        <begin position="53"/>
        <end position="145"/>
    </location>
</feature>
<keyword evidence="3" id="KW-0195">Cyclin</keyword>
<comment type="caution">
    <text evidence="5">The sequence shown here is derived from an EMBL/GenBank/DDBJ whole genome shotgun (WGS) entry which is preliminary data.</text>
</comment>
<proteinExistence type="inferred from homology"/>
<evidence type="ECO:0000256" key="2">
    <source>
        <dbReference type="ARBA" id="ARBA00014912"/>
    </source>
</evidence>
<dbReference type="InterPro" id="IPR036915">
    <property type="entry name" value="Cyclin-like_sf"/>
</dbReference>
<dbReference type="InterPro" id="IPR006671">
    <property type="entry name" value="Cyclin_N"/>
</dbReference>
<organism evidence="5 6">
    <name type="scientific">Coniosporium apollinis</name>
    <dbReference type="NCBI Taxonomy" id="61459"/>
    <lineage>
        <taxon>Eukaryota</taxon>
        <taxon>Fungi</taxon>
        <taxon>Dikarya</taxon>
        <taxon>Ascomycota</taxon>
        <taxon>Pezizomycotina</taxon>
        <taxon>Dothideomycetes</taxon>
        <taxon>Dothideomycetes incertae sedis</taxon>
        <taxon>Coniosporium</taxon>
    </lineage>
</organism>
<evidence type="ECO:0000256" key="3">
    <source>
        <dbReference type="RuleBase" id="RU000383"/>
    </source>
</evidence>
<dbReference type="PANTHER" id="PTHR10026">
    <property type="entry name" value="CYCLIN"/>
    <property type="match status" value="1"/>
</dbReference>
<dbReference type="EMBL" id="JAPDRL010000012">
    <property type="protein sequence ID" value="KAJ9667460.1"/>
    <property type="molecule type" value="Genomic_DNA"/>
</dbReference>
<comment type="similarity">
    <text evidence="1">Belongs to the cyclin family. Cyclin C subfamily.</text>
</comment>
<dbReference type="CDD" id="cd20513">
    <property type="entry name" value="CYCLIN_CCNC_rpt1"/>
    <property type="match status" value="1"/>
</dbReference>
<evidence type="ECO:0000256" key="1">
    <source>
        <dbReference type="ARBA" id="ARBA00008638"/>
    </source>
</evidence>
<dbReference type="SMART" id="SM00385">
    <property type="entry name" value="CYCLIN"/>
    <property type="match status" value="1"/>
</dbReference>
<dbReference type="InterPro" id="IPR043198">
    <property type="entry name" value="Cyclin/Ssn8"/>
</dbReference>
<evidence type="ECO:0000313" key="6">
    <source>
        <dbReference type="Proteomes" id="UP001172684"/>
    </source>
</evidence>
<reference evidence="5" key="1">
    <citation type="submission" date="2022-10" db="EMBL/GenBank/DDBJ databases">
        <title>Culturing micro-colonial fungi from biological soil crusts in the Mojave desert and describing Neophaeococcomyces mojavensis, and introducing the new genera and species Taxawa tesnikishii.</title>
        <authorList>
            <person name="Kurbessoian T."/>
            <person name="Stajich J.E."/>
        </authorList>
    </citation>
    <scope>NUCLEOTIDE SEQUENCE</scope>
    <source>
        <strain evidence="5">TK_1</strain>
    </source>
</reference>
<evidence type="ECO:0000259" key="4">
    <source>
        <dbReference type="SMART" id="SM00385"/>
    </source>
</evidence>
<dbReference type="Pfam" id="PF00134">
    <property type="entry name" value="Cyclin_N"/>
    <property type="match status" value="1"/>
</dbReference>